<feature type="compositionally biased region" description="Basic and acidic residues" evidence="1">
    <location>
        <begin position="362"/>
        <end position="379"/>
    </location>
</feature>
<keyword evidence="2" id="KW-0812">Transmembrane</keyword>
<name>A0A5C7FPU8_9BACT</name>
<keyword evidence="5" id="KW-1185">Reference proteome</keyword>
<gene>
    <name evidence="4" type="ORF">FUA23_08715</name>
</gene>
<dbReference type="InterPro" id="IPR005135">
    <property type="entry name" value="Endo/exonuclease/phosphatase"/>
</dbReference>
<sequence>MGKGLNVTLIKATHLIVFRILAYLLGAFGMIGTLLPFLPYDDYWIRGFDYPRLQLIFVLAAATALWLLTNTDWDGYDYVIAGFMLACMTYQAYRILPYTPLWQKQSHDARQPDNPDSQLSIMVSNVLQTNTHYDKVVNLVLENDPDIFVSLESNHTWGEALHRGLDHEYPHHVDVPLENLYGMHVFSRIDLQNPTVKYRIKDDIPSVDATVTLGNGEEVDLYFLHPMPPSPTEDYASTGRDAELALVGLEVEEKRRNAIVAGDMNDVAWSHSSRLFQRLSGLLDPRRGRGLFATFHAKHWFMRWPLDHVFHSEDLAVIDLHRLGDVGSDHFPVFISFNFEKSKGPSQQHDRHDDDMEEAEEVINHGKNGKDDVLIPEEK</sequence>
<accession>A0A5C7FPU8</accession>
<evidence type="ECO:0000256" key="1">
    <source>
        <dbReference type="SAM" id="MobiDB-lite"/>
    </source>
</evidence>
<comment type="caution">
    <text evidence="4">The sequence shown here is derived from an EMBL/GenBank/DDBJ whole genome shotgun (WGS) entry which is preliminary data.</text>
</comment>
<keyword evidence="2" id="KW-1133">Transmembrane helix</keyword>
<reference evidence="4 5" key="1">
    <citation type="submission" date="2019-08" db="EMBL/GenBank/DDBJ databases">
        <title>Lewinella sp. strain SSH13 Genome sequencing and assembly.</title>
        <authorList>
            <person name="Kim I."/>
        </authorList>
    </citation>
    <scope>NUCLEOTIDE SEQUENCE [LARGE SCALE GENOMIC DNA]</scope>
    <source>
        <strain evidence="4 5">SSH13</strain>
    </source>
</reference>
<dbReference type="OrthoDB" id="9796594at2"/>
<feature type="transmembrane region" description="Helical" evidence="2">
    <location>
        <begin position="50"/>
        <end position="69"/>
    </location>
</feature>
<dbReference type="Proteomes" id="UP000321907">
    <property type="component" value="Unassembled WGS sequence"/>
</dbReference>
<feature type="transmembrane region" description="Helical" evidence="2">
    <location>
        <begin position="75"/>
        <end position="96"/>
    </location>
</feature>
<dbReference type="Gene3D" id="3.60.10.10">
    <property type="entry name" value="Endonuclease/exonuclease/phosphatase"/>
    <property type="match status" value="1"/>
</dbReference>
<dbReference type="AlphaFoldDB" id="A0A5C7FPU8"/>
<feature type="domain" description="Endonuclease/exonuclease/phosphatase" evidence="3">
    <location>
        <begin position="127"/>
        <end position="330"/>
    </location>
</feature>
<dbReference type="EMBL" id="VOXD01000011">
    <property type="protein sequence ID" value="TXF89760.1"/>
    <property type="molecule type" value="Genomic_DNA"/>
</dbReference>
<evidence type="ECO:0000313" key="5">
    <source>
        <dbReference type="Proteomes" id="UP000321907"/>
    </source>
</evidence>
<keyword evidence="2" id="KW-0472">Membrane</keyword>
<evidence type="ECO:0000259" key="3">
    <source>
        <dbReference type="Pfam" id="PF03372"/>
    </source>
</evidence>
<proteinExistence type="predicted"/>
<keyword evidence="4" id="KW-0378">Hydrolase</keyword>
<organism evidence="4 5">
    <name type="scientific">Neolewinella aurantiaca</name>
    <dbReference type="NCBI Taxonomy" id="2602767"/>
    <lineage>
        <taxon>Bacteria</taxon>
        <taxon>Pseudomonadati</taxon>
        <taxon>Bacteroidota</taxon>
        <taxon>Saprospiria</taxon>
        <taxon>Saprospirales</taxon>
        <taxon>Lewinellaceae</taxon>
        <taxon>Neolewinella</taxon>
    </lineage>
</organism>
<feature type="transmembrane region" description="Helical" evidence="2">
    <location>
        <begin position="20"/>
        <end position="38"/>
    </location>
</feature>
<evidence type="ECO:0000313" key="4">
    <source>
        <dbReference type="EMBL" id="TXF89760.1"/>
    </source>
</evidence>
<dbReference type="SUPFAM" id="SSF56219">
    <property type="entry name" value="DNase I-like"/>
    <property type="match status" value="1"/>
</dbReference>
<dbReference type="RefSeq" id="WP_147930353.1">
    <property type="nucleotide sequence ID" value="NZ_VOXD01000011.1"/>
</dbReference>
<protein>
    <submittedName>
        <fullName evidence="4">Endonuclease</fullName>
    </submittedName>
</protein>
<evidence type="ECO:0000256" key="2">
    <source>
        <dbReference type="SAM" id="Phobius"/>
    </source>
</evidence>
<dbReference type="InterPro" id="IPR036691">
    <property type="entry name" value="Endo/exonu/phosph_ase_sf"/>
</dbReference>
<keyword evidence="4" id="KW-0540">Nuclease</keyword>
<dbReference type="GO" id="GO:0004519">
    <property type="term" value="F:endonuclease activity"/>
    <property type="evidence" value="ECO:0007669"/>
    <property type="project" value="UniProtKB-KW"/>
</dbReference>
<feature type="region of interest" description="Disordered" evidence="1">
    <location>
        <begin position="341"/>
        <end position="379"/>
    </location>
</feature>
<keyword evidence="4" id="KW-0255">Endonuclease</keyword>
<feature type="compositionally biased region" description="Basic and acidic residues" evidence="1">
    <location>
        <begin position="341"/>
        <end position="354"/>
    </location>
</feature>
<dbReference type="Pfam" id="PF03372">
    <property type="entry name" value="Exo_endo_phos"/>
    <property type="match status" value="1"/>
</dbReference>